<reference evidence="2" key="2">
    <citation type="journal article" date="2023" name="Proc. Natl. Acad. Sci. U.S.A.">
        <title>A global phylogenomic analysis of the shiitake genus Lentinula.</title>
        <authorList>
            <person name="Sierra-Patev S."/>
            <person name="Min B."/>
            <person name="Naranjo-Ortiz M."/>
            <person name="Looney B."/>
            <person name="Konkel Z."/>
            <person name="Slot J.C."/>
            <person name="Sakamoto Y."/>
            <person name="Steenwyk J.L."/>
            <person name="Rokas A."/>
            <person name="Carro J."/>
            <person name="Camarero S."/>
            <person name="Ferreira P."/>
            <person name="Molpeceres G."/>
            <person name="Ruiz-Duenas F.J."/>
            <person name="Serrano A."/>
            <person name="Henrissat B."/>
            <person name="Drula E."/>
            <person name="Hughes K.W."/>
            <person name="Mata J.L."/>
            <person name="Ishikawa N.K."/>
            <person name="Vargas-Isla R."/>
            <person name="Ushijima S."/>
            <person name="Smith C.A."/>
            <person name="Donoghue J."/>
            <person name="Ahrendt S."/>
            <person name="Andreopoulos W."/>
            <person name="He G."/>
            <person name="LaButti K."/>
            <person name="Lipzen A."/>
            <person name="Ng V."/>
            <person name="Riley R."/>
            <person name="Sandor L."/>
            <person name="Barry K."/>
            <person name="Martinez A.T."/>
            <person name="Xiao Y."/>
            <person name="Gibbons J.G."/>
            <person name="Terashima K."/>
            <person name="Grigoriev I.V."/>
            <person name="Hibbett D."/>
        </authorList>
    </citation>
    <scope>NUCLEOTIDE SEQUENCE</scope>
    <source>
        <strain evidence="2">ET3784</strain>
    </source>
</reference>
<gene>
    <name evidence="2" type="ORF">DFJ43DRAFT_1102397</name>
</gene>
<evidence type="ECO:0000313" key="3">
    <source>
        <dbReference type="Proteomes" id="UP001176059"/>
    </source>
</evidence>
<keyword evidence="3" id="KW-1185">Reference proteome</keyword>
<dbReference type="EMBL" id="JANVFO010000085">
    <property type="protein sequence ID" value="KAJ3715300.1"/>
    <property type="molecule type" value="Genomic_DNA"/>
</dbReference>
<sequence length="238" mass="27844">MAERYLSPWVSDDEQSLAATKATEQRKKLAEERRKKEEEERRRNLEEEMRRTHEEAEQRWSYIQAGRRRKEREKWEAYQRETEAKRQRLRELLASIESGTTRAGAMEVRDEIQSPQIRNKRKRGPESITSPDPGNGVDPQGLKKKAPCDRCVASRRSGECVLRTDTTKARSCVPCHRKKLSCSYNADRATRNADSQCGRYQEVNEKLLVMNRQVMETMCLVKKMREEIEEVSRVIRGG</sequence>
<feature type="region of interest" description="Disordered" evidence="1">
    <location>
        <begin position="1"/>
        <end position="58"/>
    </location>
</feature>
<name>A0AA38JG64_9AGAR</name>
<dbReference type="AlphaFoldDB" id="A0AA38JG64"/>
<comment type="caution">
    <text evidence="2">The sequence shown here is derived from an EMBL/GenBank/DDBJ whole genome shotgun (WGS) entry which is preliminary data.</text>
</comment>
<evidence type="ECO:0000313" key="2">
    <source>
        <dbReference type="EMBL" id="KAJ3715300.1"/>
    </source>
</evidence>
<dbReference type="Proteomes" id="UP001176059">
    <property type="component" value="Unassembled WGS sequence"/>
</dbReference>
<evidence type="ECO:0000256" key="1">
    <source>
        <dbReference type="SAM" id="MobiDB-lite"/>
    </source>
</evidence>
<feature type="compositionally biased region" description="Basic and acidic residues" evidence="1">
    <location>
        <begin position="23"/>
        <end position="58"/>
    </location>
</feature>
<protein>
    <submittedName>
        <fullName evidence="2">Uncharacterized protein</fullName>
    </submittedName>
</protein>
<reference evidence="2" key="1">
    <citation type="submission" date="2022-08" db="EMBL/GenBank/DDBJ databases">
        <authorList>
            <consortium name="DOE Joint Genome Institute"/>
            <person name="Min B."/>
            <person name="Sierra-Patev S."/>
            <person name="Naranjo-Ortiz M."/>
            <person name="Looney B."/>
            <person name="Konkel Z."/>
            <person name="Slot J.C."/>
            <person name="Sakamoto Y."/>
            <person name="Steenwyk J.L."/>
            <person name="Rokas A."/>
            <person name="Carro J."/>
            <person name="Camarero S."/>
            <person name="Ferreira P."/>
            <person name="Molpeceres G."/>
            <person name="Ruiz-duenas F.J."/>
            <person name="Serrano A."/>
            <person name="Henrissat B."/>
            <person name="Drula E."/>
            <person name="Hughes K.W."/>
            <person name="Mata J.L."/>
            <person name="Ishikawa N.K."/>
            <person name="Vargas-Isla R."/>
            <person name="Ushijima S."/>
            <person name="Smith C.A."/>
            <person name="Ahrendt S."/>
            <person name="Andreopoulos W."/>
            <person name="He G."/>
            <person name="LaButti K."/>
            <person name="Lipzen A."/>
            <person name="Ng V."/>
            <person name="Riley R."/>
            <person name="Sandor L."/>
            <person name="Barry K."/>
            <person name="Martinez A.T."/>
            <person name="Xiao Y."/>
            <person name="Gibbons J.G."/>
            <person name="Terashima K."/>
            <person name="Hibbett D.S."/>
            <person name="Grigoriev I.V."/>
        </authorList>
    </citation>
    <scope>NUCLEOTIDE SEQUENCE</scope>
    <source>
        <strain evidence="2">ET3784</strain>
    </source>
</reference>
<organism evidence="2 3">
    <name type="scientific">Lentinula guzmanii</name>
    <dbReference type="NCBI Taxonomy" id="2804957"/>
    <lineage>
        <taxon>Eukaryota</taxon>
        <taxon>Fungi</taxon>
        <taxon>Dikarya</taxon>
        <taxon>Basidiomycota</taxon>
        <taxon>Agaricomycotina</taxon>
        <taxon>Agaricomycetes</taxon>
        <taxon>Agaricomycetidae</taxon>
        <taxon>Agaricales</taxon>
        <taxon>Marasmiineae</taxon>
        <taxon>Omphalotaceae</taxon>
        <taxon>Lentinula</taxon>
    </lineage>
</organism>
<feature type="region of interest" description="Disordered" evidence="1">
    <location>
        <begin position="104"/>
        <end position="144"/>
    </location>
</feature>
<proteinExistence type="predicted"/>
<accession>A0AA38JG64</accession>